<keyword evidence="3" id="KW-1185">Reference proteome</keyword>
<evidence type="ECO:0000313" key="3">
    <source>
        <dbReference type="Proteomes" id="UP000481030"/>
    </source>
</evidence>
<keyword evidence="2" id="KW-0418">Kinase</keyword>
<name>A0A6L3V4G2_9BACI</name>
<dbReference type="GO" id="GO:0005524">
    <property type="term" value="F:ATP binding"/>
    <property type="evidence" value="ECO:0007669"/>
    <property type="project" value="InterPro"/>
</dbReference>
<dbReference type="OrthoDB" id="1420794at2"/>
<accession>A0A6L3V4G2</accession>
<evidence type="ECO:0000259" key="1">
    <source>
        <dbReference type="Pfam" id="PF00485"/>
    </source>
</evidence>
<dbReference type="SUPFAM" id="SSF52540">
    <property type="entry name" value="P-loop containing nucleoside triphosphate hydrolases"/>
    <property type="match status" value="1"/>
</dbReference>
<dbReference type="Gene3D" id="3.40.50.300">
    <property type="entry name" value="P-loop containing nucleotide triphosphate hydrolases"/>
    <property type="match status" value="1"/>
</dbReference>
<protein>
    <submittedName>
        <fullName evidence="2">Uridine kinase</fullName>
    </submittedName>
</protein>
<feature type="domain" description="Phosphoribulokinase/uridine kinase" evidence="1">
    <location>
        <begin position="18"/>
        <end position="163"/>
    </location>
</feature>
<evidence type="ECO:0000313" key="2">
    <source>
        <dbReference type="EMBL" id="KAB2336021.1"/>
    </source>
</evidence>
<dbReference type="PANTHER" id="PTHR10285">
    <property type="entry name" value="URIDINE KINASE"/>
    <property type="match status" value="1"/>
</dbReference>
<dbReference type="InterPro" id="IPR027417">
    <property type="entry name" value="P-loop_NTPase"/>
</dbReference>
<dbReference type="GO" id="GO:0016301">
    <property type="term" value="F:kinase activity"/>
    <property type="evidence" value="ECO:0007669"/>
    <property type="project" value="UniProtKB-KW"/>
</dbReference>
<reference evidence="2 3" key="1">
    <citation type="journal article" date="2016" name="Antonie Van Leeuwenhoek">
        <title>Bacillus depressus sp. nov., isolated from soil of a sunflower field.</title>
        <authorList>
            <person name="Wei X."/>
            <person name="Xin D."/>
            <person name="Xin Y."/>
            <person name="Zhang H."/>
            <person name="Wang T."/>
            <person name="Zhang J."/>
        </authorList>
    </citation>
    <scope>NUCLEOTIDE SEQUENCE [LARGE SCALE GENOMIC DNA]</scope>
    <source>
        <strain evidence="2 3">BZ1</strain>
    </source>
</reference>
<gene>
    <name evidence="2" type="ORF">F7731_10910</name>
</gene>
<dbReference type="InterPro" id="IPR006083">
    <property type="entry name" value="PRK/URK"/>
</dbReference>
<dbReference type="RefSeq" id="WP_151534822.1">
    <property type="nucleotide sequence ID" value="NZ_WBOS01000004.1"/>
</dbReference>
<proteinExistence type="predicted"/>
<dbReference type="EMBL" id="WBOS01000004">
    <property type="protein sequence ID" value="KAB2336021.1"/>
    <property type="molecule type" value="Genomic_DNA"/>
</dbReference>
<sequence>MLSKTILKAVKEKNRIFVLGIDGLGGAGKTTFTQTLAESLRDEGANVIILHMDDFIHPRKTRYDDTKLEWECYYYLQWRYDYLITEILSPIQLGMPINKLIELYDKNIDEYSKHFLKVDHHSVLLLEGIFLQREEIRPFLDYVVFIDVPKKERLSRVLKRDIYIGDQRMIRAKYYKRYFPAEDKYLEEYAPAKNADLTIVC</sequence>
<dbReference type="AlphaFoldDB" id="A0A6L3V4G2"/>
<comment type="caution">
    <text evidence="2">The sequence shown here is derived from an EMBL/GenBank/DDBJ whole genome shotgun (WGS) entry which is preliminary data.</text>
</comment>
<dbReference type="Proteomes" id="UP000481030">
    <property type="component" value="Unassembled WGS sequence"/>
</dbReference>
<dbReference type="Pfam" id="PF00485">
    <property type="entry name" value="PRK"/>
    <property type="match status" value="1"/>
</dbReference>
<organism evidence="2 3">
    <name type="scientific">Cytobacillus depressus</name>
    <dbReference type="NCBI Taxonomy" id="1602942"/>
    <lineage>
        <taxon>Bacteria</taxon>
        <taxon>Bacillati</taxon>
        <taxon>Bacillota</taxon>
        <taxon>Bacilli</taxon>
        <taxon>Bacillales</taxon>
        <taxon>Bacillaceae</taxon>
        <taxon>Cytobacillus</taxon>
    </lineage>
</organism>
<keyword evidence="2" id="KW-0808">Transferase</keyword>